<evidence type="ECO:0008006" key="4">
    <source>
        <dbReference type="Google" id="ProtNLM"/>
    </source>
</evidence>
<comment type="caution">
    <text evidence="2">The sequence shown here is derived from an EMBL/GenBank/DDBJ whole genome shotgun (WGS) entry which is preliminary data.</text>
</comment>
<name>A0ABD0RFS4_CIRMR</name>
<dbReference type="Proteomes" id="UP001529510">
    <property type="component" value="Unassembled WGS sequence"/>
</dbReference>
<evidence type="ECO:0000313" key="3">
    <source>
        <dbReference type="Proteomes" id="UP001529510"/>
    </source>
</evidence>
<organism evidence="2 3">
    <name type="scientific">Cirrhinus mrigala</name>
    <name type="common">Mrigala</name>
    <dbReference type="NCBI Taxonomy" id="683832"/>
    <lineage>
        <taxon>Eukaryota</taxon>
        <taxon>Metazoa</taxon>
        <taxon>Chordata</taxon>
        <taxon>Craniata</taxon>
        <taxon>Vertebrata</taxon>
        <taxon>Euteleostomi</taxon>
        <taxon>Actinopterygii</taxon>
        <taxon>Neopterygii</taxon>
        <taxon>Teleostei</taxon>
        <taxon>Ostariophysi</taxon>
        <taxon>Cypriniformes</taxon>
        <taxon>Cyprinidae</taxon>
        <taxon>Labeoninae</taxon>
        <taxon>Labeonini</taxon>
        <taxon>Cirrhinus</taxon>
    </lineage>
</organism>
<dbReference type="Pfam" id="PF07145">
    <property type="entry name" value="PAM2"/>
    <property type="match status" value="1"/>
</dbReference>
<sequence length="65" mass="7038">MDAIDTAPDSWDQEDDGEAQVDEQLSKAVTTTLNVDAKPFVPNVHAAEFIPAFRQKSSTETAESA</sequence>
<protein>
    <recommendedName>
        <fullName evidence="4">Eukaryotic translation initiation factor 3 subunit J</fullName>
    </recommendedName>
</protein>
<keyword evidence="3" id="KW-1185">Reference proteome</keyword>
<evidence type="ECO:0000313" key="2">
    <source>
        <dbReference type="EMBL" id="KAL0197392.1"/>
    </source>
</evidence>
<proteinExistence type="predicted"/>
<dbReference type="InterPro" id="IPR009818">
    <property type="entry name" value="PAM2_motif"/>
</dbReference>
<evidence type="ECO:0000256" key="1">
    <source>
        <dbReference type="SAM" id="MobiDB-lite"/>
    </source>
</evidence>
<feature type="non-terminal residue" evidence="2">
    <location>
        <position position="65"/>
    </location>
</feature>
<reference evidence="2 3" key="1">
    <citation type="submission" date="2024-05" db="EMBL/GenBank/DDBJ databases">
        <title>Genome sequencing and assembly of Indian major carp, Cirrhinus mrigala (Hamilton, 1822).</title>
        <authorList>
            <person name="Mohindra V."/>
            <person name="Chowdhury L.M."/>
            <person name="Lal K."/>
            <person name="Jena J.K."/>
        </authorList>
    </citation>
    <scope>NUCLEOTIDE SEQUENCE [LARGE SCALE GENOMIC DNA]</scope>
    <source>
        <strain evidence="2">CM1030</strain>
        <tissue evidence="2">Blood</tissue>
    </source>
</reference>
<accession>A0ABD0RFS4</accession>
<dbReference type="EMBL" id="JAMKFB020000003">
    <property type="protein sequence ID" value="KAL0197392.1"/>
    <property type="molecule type" value="Genomic_DNA"/>
</dbReference>
<feature type="region of interest" description="Disordered" evidence="1">
    <location>
        <begin position="1"/>
        <end position="22"/>
    </location>
</feature>
<feature type="compositionally biased region" description="Acidic residues" evidence="1">
    <location>
        <begin position="11"/>
        <end position="21"/>
    </location>
</feature>
<dbReference type="AlphaFoldDB" id="A0ABD0RFS4"/>
<gene>
    <name evidence="2" type="ORF">M9458_005932</name>
</gene>